<feature type="transmembrane region" description="Helical" evidence="1">
    <location>
        <begin position="12"/>
        <end position="35"/>
    </location>
</feature>
<feature type="transmembrane region" description="Helical" evidence="1">
    <location>
        <begin position="94"/>
        <end position="118"/>
    </location>
</feature>
<dbReference type="FunFam" id="3.30.70.270:FF:000001">
    <property type="entry name" value="Diguanylate cyclase domain protein"/>
    <property type="match status" value="1"/>
</dbReference>
<feature type="domain" description="GGDEF" evidence="2">
    <location>
        <begin position="254"/>
        <end position="390"/>
    </location>
</feature>
<organism evidence="3 4">
    <name type="scientific">Companilactobacillus kimchii</name>
    <dbReference type="NCBI Taxonomy" id="2801452"/>
    <lineage>
        <taxon>Bacteria</taxon>
        <taxon>Bacillati</taxon>
        <taxon>Bacillota</taxon>
        <taxon>Bacilli</taxon>
        <taxon>Lactobacillales</taxon>
        <taxon>Lactobacillaceae</taxon>
        <taxon>Companilactobacillus</taxon>
    </lineage>
</organism>
<dbReference type="InterPro" id="IPR029787">
    <property type="entry name" value="Nucleotide_cyclase"/>
</dbReference>
<dbReference type="Pfam" id="PF00990">
    <property type="entry name" value="GGDEF"/>
    <property type="match status" value="1"/>
</dbReference>
<dbReference type="PROSITE" id="PS50887">
    <property type="entry name" value="GGDEF"/>
    <property type="match status" value="1"/>
</dbReference>
<comment type="caution">
    <text evidence="3">The sequence shown here is derived from an EMBL/GenBank/DDBJ whole genome shotgun (WGS) entry which is preliminary data.</text>
</comment>
<keyword evidence="1" id="KW-0472">Membrane</keyword>
<protein>
    <submittedName>
        <fullName evidence="3">Diguanylate cyclase</fullName>
        <ecNumber evidence="3">2.7.7.65</ecNumber>
    </submittedName>
</protein>
<keyword evidence="3" id="KW-0808">Transferase</keyword>
<dbReference type="NCBIfam" id="TIGR00254">
    <property type="entry name" value="GGDEF"/>
    <property type="match status" value="1"/>
</dbReference>
<dbReference type="RefSeq" id="WP_054643189.1">
    <property type="nucleotide sequence ID" value="NZ_LNUB01000010.1"/>
</dbReference>
<feature type="transmembrane region" description="Helical" evidence="1">
    <location>
        <begin position="55"/>
        <end position="73"/>
    </location>
</feature>
<proteinExistence type="predicted"/>
<evidence type="ECO:0000256" key="1">
    <source>
        <dbReference type="SAM" id="Phobius"/>
    </source>
</evidence>
<dbReference type="PANTHER" id="PTHR45138">
    <property type="entry name" value="REGULATORY COMPONENTS OF SENSORY TRANSDUCTION SYSTEM"/>
    <property type="match status" value="1"/>
</dbReference>
<accession>A0A210P7K7</accession>
<feature type="transmembrane region" description="Helical" evidence="1">
    <location>
        <begin position="130"/>
        <end position="150"/>
    </location>
</feature>
<name>A0A210P7K7_9LACO</name>
<dbReference type="PANTHER" id="PTHR45138:SF9">
    <property type="entry name" value="DIGUANYLATE CYCLASE DGCM-RELATED"/>
    <property type="match status" value="1"/>
</dbReference>
<feature type="transmembrane region" description="Helical" evidence="1">
    <location>
        <begin position="186"/>
        <end position="206"/>
    </location>
</feature>
<keyword evidence="3" id="KW-0548">Nucleotidyltransferase</keyword>
<dbReference type="EMBL" id="MXAL01000009">
    <property type="protein sequence ID" value="OWF32470.1"/>
    <property type="molecule type" value="Genomic_DNA"/>
</dbReference>
<dbReference type="SMART" id="SM00267">
    <property type="entry name" value="GGDEF"/>
    <property type="match status" value="1"/>
</dbReference>
<dbReference type="SUPFAM" id="SSF55073">
    <property type="entry name" value="Nucleotide cyclase"/>
    <property type="match status" value="1"/>
</dbReference>
<dbReference type="Proteomes" id="UP000196649">
    <property type="component" value="Unassembled WGS sequence"/>
</dbReference>
<evidence type="ECO:0000313" key="4">
    <source>
        <dbReference type="Proteomes" id="UP000196649"/>
    </source>
</evidence>
<keyword evidence="1" id="KW-0812">Transmembrane</keyword>
<dbReference type="InterPro" id="IPR043128">
    <property type="entry name" value="Rev_trsase/Diguanyl_cyclase"/>
</dbReference>
<evidence type="ECO:0000259" key="2">
    <source>
        <dbReference type="PROSITE" id="PS50887"/>
    </source>
</evidence>
<feature type="transmembrane region" description="Helical" evidence="1">
    <location>
        <begin position="162"/>
        <end position="180"/>
    </location>
</feature>
<dbReference type="InterPro" id="IPR050469">
    <property type="entry name" value="Diguanylate_Cyclase"/>
</dbReference>
<reference evidence="3 4" key="1">
    <citation type="submission" date="2017-03" db="EMBL/GenBank/DDBJ databases">
        <title>Genome sequence of Lactobacillus kimchii KACC 12383.</title>
        <authorList>
            <person name="Chun J."/>
        </authorList>
    </citation>
    <scope>NUCLEOTIDE SEQUENCE [LARGE SCALE GENOMIC DNA]</scope>
    <source>
        <strain evidence="3 4">KACC 12383</strain>
    </source>
</reference>
<dbReference type="Gene3D" id="3.30.70.270">
    <property type="match status" value="1"/>
</dbReference>
<sequence>MGNLTEILRICFSANALVTGIVTIGLVTIITYISFVLERKVSTASSFFRKVGINMAEMFLLFLMLLLVTIVFKSLTGGSQVELGGLLANAELTILFYGLFIFNNRLIVLLNVFLPFLYHPSSDISRIQGPYSWLFISSYLILIVVIDYLYSHKDVLAISNYRYLLSQMLFGICWWIFIWIDYKFPLVDIIGMLILFEIYMFIVRIIELKMSTYMHAYNDLENKVNYDALTGVRNRANLNKISKEVFEKFSQSSVPLTVMMFDIDHFKEFNDHYGHEIGDEVLRHVSHTVERELHVDGSRGQLFRYGGEEFVILLRNTDTHKAQEIVNRINQTLVGMPLFIQETQLDVTLCFGVTMLRKTDNSFDDIFKRVDEYLYQSKNNGRDEMTIEGKIFQYEKVPIIKI</sequence>
<gene>
    <name evidence="3" type="primary">pleD</name>
    <name evidence="3" type="ORF">LKACC12383_01991</name>
</gene>
<dbReference type="EC" id="2.7.7.65" evidence="3"/>
<evidence type="ECO:0000313" key="3">
    <source>
        <dbReference type="EMBL" id="OWF32470.1"/>
    </source>
</evidence>
<dbReference type="AlphaFoldDB" id="A0A210P7K7"/>
<dbReference type="GO" id="GO:0052621">
    <property type="term" value="F:diguanylate cyclase activity"/>
    <property type="evidence" value="ECO:0007669"/>
    <property type="project" value="UniProtKB-EC"/>
</dbReference>
<keyword evidence="1" id="KW-1133">Transmembrane helix</keyword>
<dbReference type="InterPro" id="IPR000160">
    <property type="entry name" value="GGDEF_dom"/>
</dbReference>
<dbReference type="CDD" id="cd01949">
    <property type="entry name" value="GGDEF"/>
    <property type="match status" value="1"/>
</dbReference>